<dbReference type="AlphaFoldDB" id="A0A2P2N9X5"/>
<proteinExistence type="predicted"/>
<reference evidence="1" key="1">
    <citation type="submission" date="2018-02" db="EMBL/GenBank/DDBJ databases">
        <title>Rhizophora mucronata_Transcriptome.</title>
        <authorList>
            <person name="Meera S.P."/>
            <person name="Sreeshan A."/>
            <person name="Augustine A."/>
        </authorList>
    </citation>
    <scope>NUCLEOTIDE SEQUENCE</scope>
    <source>
        <tissue evidence="1">Leaf</tissue>
    </source>
</reference>
<protein>
    <submittedName>
        <fullName evidence="1">Uncharacterized protein</fullName>
    </submittedName>
</protein>
<evidence type="ECO:0000313" key="1">
    <source>
        <dbReference type="EMBL" id="MBX39274.1"/>
    </source>
</evidence>
<organism evidence="1">
    <name type="scientific">Rhizophora mucronata</name>
    <name type="common">Asiatic mangrove</name>
    <dbReference type="NCBI Taxonomy" id="61149"/>
    <lineage>
        <taxon>Eukaryota</taxon>
        <taxon>Viridiplantae</taxon>
        <taxon>Streptophyta</taxon>
        <taxon>Embryophyta</taxon>
        <taxon>Tracheophyta</taxon>
        <taxon>Spermatophyta</taxon>
        <taxon>Magnoliopsida</taxon>
        <taxon>eudicotyledons</taxon>
        <taxon>Gunneridae</taxon>
        <taxon>Pentapetalae</taxon>
        <taxon>rosids</taxon>
        <taxon>fabids</taxon>
        <taxon>Malpighiales</taxon>
        <taxon>Rhizophoraceae</taxon>
        <taxon>Rhizophora</taxon>
    </lineage>
</organism>
<dbReference type="EMBL" id="GGEC01058790">
    <property type="protein sequence ID" value="MBX39274.1"/>
    <property type="molecule type" value="Transcribed_RNA"/>
</dbReference>
<name>A0A2P2N9X5_RHIMU</name>
<accession>A0A2P2N9X5</accession>
<sequence length="29" mass="3380">MLLFFSRKRLLPARIQPGFRLSHAIIGQL</sequence>